<feature type="compositionally biased region" description="Low complexity" evidence="1">
    <location>
        <begin position="528"/>
        <end position="540"/>
    </location>
</feature>
<comment type="caution">
    <text evidence="3">The sequence shown here is derived from an EMBL/GenBank/DDBJ whole genome shotgun (WGS) entry which is preliminary data.</text>
</comment>
<reference evidence="3" key="1">
    <citation type="submission" date="2020-11" db="EMBL/GenBank/DDBJ databases">
        <authorList>
            <consortium name="DOE Joint Genome Institute"/>
            <person name="Ahrendt S."/>
            <person name="Riley R."/>
            <person name="Andreopoulos W."/>
            <person name="Labutti K."/>
            <person name="Pangilinan J."/>
            <person name="Ruiz-Duenas F.J."/>
            <person name="Barrasa J.M."/>
            <person name="Sanchez-Garcia M."/>
            <person name="Camarero S."/>
            <person name="Miyauchi S."/>
            <person name="Serrano A."/>
            <person name="Linde D."/>
            <person name="Babiker R."/>
            <person name="Drula E."/>
            <person name="Ayuso-Fernandez I."/>
            <person name="Pacheco R."/>
            <person name="Padilla G."/>
            <person name="Ferreira P."/>
            <person name="Barriuso J."/>
            <person name="Kellner H."/>
            <person name="Castanera R."/>
            <person name="Alfaro M."/>
            <person name="Ramirez L."/>
            <person name="Pisabarro A.G."/>
            <person name="Kuo A."/>
            <person name="Tritt A."/>
            <person name="Lipzen A."/>
            <person name="He G."/>
            <person name="Yan M."/>
            <person name="Ng V."/>
            <person name="Cullen D."/>
            <person name="Martin F."/>
            <person name="Rosso M.-N."/>
            <person name="Henrissat B."/>
            <person name="Hibbett D."/>
            <person name="Martinez A.T."/>
            <person name="Grigoriev I.V."/>
        </authorList>
    </citation>
    <scope>NUCLEOTIDE SEQUENCE</scope>
    <source>
        <strain evidence="3">MF-IS2</strain>
    </source>
</reference>
<dbReference type="Proteomes" id="UP000807342">
    <property type="component" value="Unassembled WGS sequence"/>
</dbReference>
<feature type="chain" id="PRO_5040246068" evidence="2">
    <location>
        <begin position="24"/>
        <end position="649"/>
    </location>
</feature>
<dbReference type="EMBL" id="MU151095">
    <property type="protein sequence ID" value="KAF9450913.1"/>
    <property type="molecule type" value="Genomic_DNA"/>
</dbReference>
<name>A0A9P5XHA0_9AGAR</name>
<dbReference type="OrthoDB" id="2507450at2759"/>
<feature type="region of interest" description="Disordered" evidence="1">
    <location>
        <begin position="145"/>
        <end position="189"/>
    </location>
</feature>
<accession>A0A9P5XHA0</accession>
<keyword evidence="4" id="KW-1185">Reference proteome</keyword>
<sequence>MFAKTDVGYILFSFLLATEQALGREKWFERNNKPVLLDPRRFGQEHPTVIQKLQDACPGQVCGTLAGQAVTPLLAAQPECSQQDMADAIIDASRQFDNATQANMIAIAQEYRQAEKNTPPDFSTNPPTLRNSVFCQKAPNNSELNGLVQAQDPSNDPNIFFDPATGQSVKNGSQPNTSPFSGGANNSSDRVLPVAASNPAASSASVLTATPVAAEASQSGTGCPTAITITVSATNPAVASMTGAVMVTIGTPSQLAAPTPTTSSAAGGADFGSCTTPEIEFGVGFDNRKETSFRPVDNTSYPHGSAQNINIITQFMCDSLTNTCKANQAAKNLCATAITAASSAKAGTGAQADAFNSIFGIQSNFAAVVSVDNQGKPVPGTGAASASTTAATNVATSVAVSSATSSAPSSGASTGGIGDFGSCSTPEIEFGVGFDNRKETSFRPADPVSFNHGSAQGIGIITQFICDQLTNSCKADQTAKNTCAQATTAANNATPSGSGAQADAFNAVFSIQTNFASVQQVDDQGRPVGSASTAGSVSGTSKVQAASTSTAAAAATSALNLSNNNNSSVQTFTGALGGVTAPAVRDLGNGRFAVDGNSEFNSKQNALVRSCDVQNNKCADAANASGDQGGLTVQACNAQQTQCKAAAGA</sequence>
<evidence type="ECO:0000313" key="4">
    <source>
        <dbReference type="Proteomes" id="UP000807342"/>
    </source>
</evidence>
<evidence type="ECO:0000313" key="3">
    <source>
        <dbReference type="EMBL" id="KAF9450913.1"/>
    </source>
</evidence>
<keyword evidence="2" id="KW-0732">Signal</keyword>
<organism evidence="3 4">
    <name type="scientific">Macrolepiota fuliginosa MF-IS2</name>
    <dbReference type="NCBI Taxonomy" id="1400762"/>
    <lineage>
        <taxon>Eukaryota</taxon>
        <taxon>Fungi</taxon>
        <taxon>Dikarya</taxon>
        <taxon>Basidiomycota</taxon>
        <taxon>Agaricomycotina</taxon>
        <taxon>Agaricomycetes</taxon>
        <taxon>Agaricomycetidae</taxon>
        <taxon>Agaricales</taxon>
        <taxon>Agaricineae</taxon>
        <taxon>Agaricaceae</taxon>
        <taxon>Macrolepiota</taxon>
    </lineage>
</organism>
<evidence type="ECO:0000256" key="2">
    <source>
        <dbReference type="SAM" id="SignalP"/>
    </source>
</evidence>
<gene>
    <name evidence="3" type="ORF">P691DRAFT_425103</name>
</gene>
<proteinExistence type="predicted"/>
<feature type="region of interest" description="Disordered" evidence="1">
    <location>
        <begin position="521"/>
        <end position="540"/>
    </location>
</feature>
<evidence type="ECO:0000256" key="1">
    <source>
        <dbReference type="SAM" id="MobiDB-lite"/>
    </source>
</evidence>
<protein>
    <submittedName>
        <fullName evidence="3">Uncharacterized protein</fullName>
    </submittedName>
</protein>
<dbReference type="AlphaFoldDB" id="A0A9P5XHA0"/>
<feature type="compositionally biased region" description="Polar residues" evidence="1">
    <location>
        <begin position="165"/>
        <end position="189"/>
    </location>
</feature>
<feature type="signal peptide" evidence="2">
    <location>
        <begin position="1"/>
        <end position="23"/>
    </location>
</feature>